<evidence type="ECO:0000256" key="6">
    <source>
        <dbReference type="ARBA" id="ARBA00023315"/>
    </source>
</evidence>
<dbReference type="EMBL" id="SCKG01000006">
    <property type="protein sequence ID" value="TDH12075.1"/>
    <property type="molecule type" value="Genomic_DNA"/>
</dbReference>
<evidence type="ECO:0000313" key="11">
    <source>
        <dbReference type="Proteomes" id="UP000295070"/>
    </source>
</evidence>
<dbReference type="GO" id="GO:0006629">
    <property type="term" value="P:lipid metabolic process"/>
    <property type="evidence" value="ECO:0007669"/>
    <property type="project" value="UniProtKB-KW"/>
</dbReference>
<evidence type="ECO:0000259" key="9">
    <source>
        <dbReference type="PROSITE" id="PS50222"/>
    </source>
</evidence>
<feature type="region of interest" description="Disordered" evidence="7">
    <location>
        <begin position="277"/>
        <end position="301"/>
    </location>
</feature>
<keyword evidence="4" id="KW-0443">Lipid metabolism</keyword>
<proteinExistence type="predicted"/>
<evidence type="ECO:0000313" key="10">
    <source>
        <dbReference type="EMBL" id="TDH12075.1"/>
    </source>
</evidence>
<dbReference type="GO" id="GO:0005509">
    <property type="term" value="F:calcium ion binding"/>
    <property type="evidence" value="ECO:0007669"/>
    <property type="project" value="InterPro"/>
</dbReference>
<keyword evidence="8" id="KW-0732">Signal</keyword>
<dbReference type="PANTHER" id="PTHR23063:SF57">
    <property type="entry name" value="LYSOPHOSPHATIDYLCHOLINE ACYLTRANSFERASE 1"/>
    <property type="match status" value="1"/>
</dbReference>
<evidence type="ECO:0000256" key="4">
    <source>
        <dbReference type="ARBA" id="ARBA00023098"/>
    </source>
</evidence>
<dbReference type="GO" id="GO:0047184">
    <property type="term" value="F:1-acylglycerophosphocholine O-acyltransferase activity"/>
    <property type="evidence" value="ECO:0007669"/>
    <property type="project" value="TreeGrafter"/>
</dbReference>
<dbReference type="STRING" id="8167.A0A484DAC8"/>
<organism evidence="10 11">
    <name type="scientific">Perca flavescens</name>
    <name type="common">American yellow perch</name>
    <name type="synonym">Morone flavescens</name>
    <dbReference type="NCBI Taxonomy" id="8167"/>
    <lineage>
        <taxon>Eukaryota</taxon>
        <taxon>Metazoa</taxon>
        <taxon>Chordata</taxon>
        <taxon>Craniata</taxon>
        <taxon>Vertebrata</taxon>
        <taxon>Euteleostomi</taxon>
        <taxon>Actinopterygii</taxon>
        <taxon>Neopterygii</taxon>
        <taxon>Teleostei</taxon>
        <taxon>Neoteleostei</taxon>
        <taxon>Acanthomorphata</taxon>
        <taxon>Eupercaria</taxon>
        <taxon>Perciformes</taxon>
        <taxon>Percoidei</taxon>
        <taxon>Percidae</taxon>
        <taxon>Percinae</taxon>
        <taxon>Perca</taxon>
    </lineage>
</organism>
<sequence length="301" mass="33999">MLLSRFEILWLTLCQLHNEFVVEFLPIYTPSEEEKRNPALYAINVRRVMAKALGVPITDYSFEDCQLAMAEGQLRLPVDTCLLEFAKLVRRLGLKPQNTEKVLQDYGNRARKLEGQKLDLDGFAQCLDVPVSEMLRDMFALFDEQEDNCMDIREYVIALSVVCRPAKTLETMKLAFKMFEAEEDGAITEMELAVILKTALGVTHLNVSRLFTAIDSENTGKITFDKFRCFVEQHPDFAEEYLYTENAGLHSSPCHGHQAKPSLSARNLQGTATTKTANGICPDFSPKEHGSTIDGLLKKHN</sequence>
<dbReference type="AlphaFoldDB" id="A0A484DAC8"/>
<keyword evidence="2" id="KW-0812">Transmembrane</keyword>
<evidence type="ECO:0000256" key="7">
    <source>
        <dbReference type="SAM" id="MobiDB-lite"/>
    </source>
</evidence>
<dbReference type="GO" id="GO:0042171">
    <property type="term" value="F:lysophosphatidic acid acyltransferase activity"/>
    <property type="evidence" value="ECO:0007669"/>
    <property type="project" value="TreeGrafter"/>
</dbReference>
<gene>
    <name evidence="10" type="ORF">EPR50_G00067340</name>
</gene>
<dbReference type="PROSITE" id="PS50222">
    <property type="entry name" value="EF_HAND_2"/>
    <property type="match status" value="1"/>
</dbReference>
<dbReference type="SUPFAM" id="SSF47473">
    <property type="entry name" value="EF-hand"/>
    <property type="match status" value="1"/>
</dbReference>
<dbReference type="GO" id="GO:0005783">
    <property type="term" value="C:endoplasmic reticulum"/>
    <property type="evidence" value="ECO:0007669"/>
    <property type="project" value="TreeGrafter"/>
</dbReference>
<name>A0A484DAC8_PERFV</name>
<keyword evidence="6" id="KW-0012">Acyltransferase</keyword>
<keyword evidence="11" id="KW-1185">Reference proteome</keyword>
<dbReference type="Gene3D" id="1.10.238.10">
    <property type="entry name" value="EF-hand"/>
    <property type="match status" value="1"/>
</dbReference>
<evidence type="ECO:0000256" key="8">
    <source>
        <dbReference type="SAM" id="SignalP"/>
    </source>
</evidence>
<accession>A0A484DAC8</accession>
<keyword evidence="5" id="KW-0472">Membrane</keyword>
<dbReference type="InterPro" id="IPR002048">
    <property type="entry name" value="EF_hand_dom"/>
</dbReference>
<evidence type="ECO:0000256" key="2">
    <source>
        <dbReference type="ARBA" id="ARBA00022692"/>
    </source>
</evidence>
<feature type="domain" description="EF-hand" evidence="9">
    <location>
        <begin position="130"/>
        <end position="165"/>
    </location>
</feature>
<dbReference type="InterPro" id="IPR011992">
    <property type="entry name" value="EF-hand-dom_pair"/>
</dbReference>
<evidence type="ECO:0000256" key="1">
    <source>
        <dbReference type="ARBA" id="ARBA00022679"/>
    </source>
</evidence>
<protein>
    <recommendedName>
        <fullName evidence="9">EF-hand domain-containing protein</fullName>
    </recommendedName>
</protein>
<keyword evidence="3" id="KW-1133">Transmembrane helix</keyword>
<evidence type="ECO:0000256" key="3">
    <source>
        <dbReference type="ARBA" id="ARBA00022989"/>
    </source>
</evidence>
<keyword evidence="1" id="KW-0808">Transferase</keyword>
<dbReference type="PANTHER" id="PTHR23063">
    <property type="entry name" value="PHOSPHOLIPID ACYLTRANSFERASE"/>
    <property type="match status" value="1"/>
</dbReference>
<comment type="caution">
    <text evidence="10">The sequence shown here is derived from an EMBL/GenBank/DDBJ whole genome shotgun (WGS) entry which is preliminary data.</text>
</comment>
<reference evidence="10 11" key="1">
    <citation type="submission" date="2019-01" db="EMBL/GenBank/DDBJ databases">
        <title>A chromosome-scale genome assembly of the yellow perch, Perca flavescens.</title>
        <authorList>
            <person name="Feron R."/>
            <person name="Morvezen R."/>
            <person name="Bestin A."/>
            <person name="Haffray P."/>
            <person name="Klopp C."/>
            <person name="Zahm M."/>
            <person name="Cabau C."/>
            <person name="Roques C."/>
            <person name="Donnadieu C."/>
            <person name="Bouchez O."/>
            <person name="Christie M."/>
            <person name="Larson W."/>
            <person name="Guiguen Y."/>
        </authorList>
    </citation>
    <scope>NUCLEOTIDE SEQUENCE [LARGE SCALE GENOMIC DNA]</scope>
    <source>
        <strain evidence="10">YP-PL-M2</strain>
        <tissue evidence="10">Blood</tissue>
    </source>
</reference>
<evidence type="ECO:0000256" key="5">
    <source>
        <dbReference type="ARBA" id="ARBA00023136"/>
    </source>
</evidence>
<feature type="signal peptide" evidence="8">
    <location>
        <begin position="1"/>
        <end position="16"/>
    </location>
</feature>
<feature type="chain" id="PRO_5019771887" description="EF-hand domain-containing protein" evidence="8">
    <location>
        <begin position="17"/>
        <end position="301"/>
    </location>
</feature>
<dbReference type="Proteomes" id="UP000295070">
    <property type="component" value="Chromosome 6"/>
</dbReference>